<evidence type="ECO:0000313" key="3">
    <source>
        <dbReference type="EMBL" id="KAH7433933.1"/>
    </source>
</evidence>
<evidence type="ECO:0000313" key="4">
    <source>
        <dbReference type="Proteomes" id="UP000825935"/>
    </source>
</evidence>
<dbReference type="AlphaFoldDB" id="A0A8T2UJC6"/>
<dbReference type="PANTHER" id="PTHR34687">
    <property type="entry name" value="CHAPERONE PROTEIN DNAJ-LIKE PROTEIN"/>
    <property type="match status" value="1"/>
</dbReference>
<protein>
    <submittedName>
        <fullName evidence="3">Uncharacterized protein</fullName>
    </submittedName>
</protein>
<feature type="chain" id="PRO_5035807896" evidence="2">
    <location>
        <begin position="20"/>
        <end position="100"/>
    </location>
</feature>
<feature type="signal peptide" evidence="2">
    <location>
        <begin position="1"/>
        <end position="19"/>
    </location>
</feature>
<gene>
    <name evidence="3" type="ORF">KP509_07G093600</name>
</gene>
<feature type="region of interest" description="Disordered" evidence="1">
    <location>
        <begin position="68"/>
        <end position="100"/>
    </location>
</feature>
<name>A0A8T2UJC6_CERRI</name>
<dbReference type="OMA" id="MAGGWPR"/>
<dbReference type="EMBL" id="CM035412">
    <property type="protein sequence ID" value="KAH7433933.1"/>
    <property type="molecule type" value="Genomic_DNA"/>
</dbReference>
<dbReference type="Proteomes" id="UP000825935">
    <property type="component" value="Chromosome 7"/>
</dbReference>
<accession>A0A8T2UJC6</accession>
<reference evidence="3" key="1">
    <citation type="submission" date="2021-08" db="EMBL/GenBank/DDBJ databases">
        <title>WGS assembly of Ceratopteris richardii.</title>
        <authorList>
            <person name="Marchant D.B."/>
            <person name="Chen G."/>
            <person name="Jenkins J."/>
            <person name="Shu S."/>
            <person name="Leebens-Mack J."/>
            <person name="Grimwood J."/>
            <person name="Schmutz J."/>
            <person name="Soltis P."/>
            <person name="Soltis D."/>
            <person name="Chen Z.-H."/>
        </authorList>
    </citation>
    <scope>NUCLEOTIDE SEQUENCE</scope>
    <source>
        <strain evidence="3">Whitten #5841</strain>
        <tissue evidence="3">Leaf</tissue>
    </source>
</reference>
<keyword evidence="2" id="KW-0732">Signal</keyword>
<dbReference type="PANTHER" id="PTHR34687:SF1">
    <property type="entry name" value="CHAPERONE PROTEIN DNAJ-LIKE PROTEIN"/>
    <property type="match status" value="1"/>
</dbReference>
<comment type="caution">
    <text evidence="3">The sequence shown here is derived from an EMBL/GenBank/DDBJ whole genome shotgun (WGS) entry which is preliminary data.</text>
</comment>
<keyword evidence="4" id="KW-1185">Reference proteome</keyword>
<evidence type="ECO:0000256" key="2">
    <source>
        <dbReference type="SAM" id="SignalP"/>
    </source>
</evidence>
<feature type="compositionally biased region" description="Low complexity" evidence="1">
    <location>
        <begin position="88"/>
        <end position="100"/>
    </location>
</feature>
<dbReference type="OrthoDB" id="525163at2759"/>
<sequence length="100" mass="10265">MGPGILLQQLASGVYLVAGVLMVKSILESPKSPPASHWVPICPTCCGTGKIPCLCNRWSDGDVGCRSCDGSGKTSCRSCGGSGRGRPRASSIRSSKPPTS</sequence>
<evidence type="ECO:0000256" key="1">
    <source>
        <dbReference type="SAM" id="MobiDB-lite"/>
    </source>
</evidence>
<feature type="compositionally biased region" description="Low complexity" evidence="1">
    <location>
        <begin position="70"/>
        <end position="79"/>
    </location>
</feature>
<organism evidence="3 4">
    <name type="scientific">Ceratopteris richardii</name>
    <name type="common">Triangle waterfern</name>
    <dbReference type="NCBI Taxonomy" id="49495"/>
    <lineage>
        <taxon>Eukaryota</taxon>
        <taxon>Viridiplantae</taxon>
        <taxon>Streptophyta</taxon>
        <taxon>Embryophyta</taxon>
        <taxon>Tracheophyta</taxon>
        <taxon>Polypodiopsida</taxon>
        <taxon>Polypodiidae</taxon>
        <taxon>Polypodiales</taxon>
        <taxon>Pteridineae</taxon>
        <taxon>Pteridaceae</taxon>
        <taxon>Parkerioideae</taxon>
        <taxon>Ceratopteris</taxon>
    </lineage>
</organism>
<proteinExistence type="predicted"/>